<dbReference type="SMART" id="SM00857">
    <property type="entry name" value="Resolvase"/>
    <property type="match status" value="1"/>
</dbReference>
<dbReference type="InterPro" id="IPR038109">
    <property type="entry name" value="DNA_bind_recomb_sf"/>
</dbReference>
<dbReference type="InterPro" id="IPR036162">
    <property type="entry name" value="Resolvase-like_N_sf"/>
</dbReference>
<dbReference type="PROSITE" id="PS51736">
    <property type="entry name" value="RECOMBINASES_3"/>
    <property type="match status" value="1"/>
</dbReference>
<dbReference type="PANTHER" id="PTHR30461:SF23">
    <property type="entry name" value="DNA RECOMBINASE-RELATED"/>
    <property type="match status" value="1"/>
</dbReference>
<accession>A0A1I0MTS3</accession>
<dbReference type="Gene3D" id="3.40.50.1390">
    <property type="entry name" value="Resolvase, N-terminal catalytic domain"/>
    <property type="match status" value="1"/>
</dbReference>
<gene>
    <name evidence="2" type="ORF">SAMN04488515_0209</name>
</gene>
<dbReference type="AlphaFoldDB" id="A0A1I0MTS3"/>
<evidence type="ECO:0000313" key="2">
    <source>
        <dbReference type="EMBL" id="SEV91525.1"/>
    </source>
</evidence>
<dbReference type="GO" id="GO:0000150">
    <property type="term" value="F:DNA strand exchange activity"/>
    <property type="evidence" value="ECO:0007669"/>
    <property type="project" value="InterPro"/>
</dbReference>
<dbReference type="InterPro" id="IPR050639">
    <property type="entry name" value="SSR_resolvase"/>
</dbReference>
<reference evidence="2 3" key="1">
    <citation type="submission" date="2016-10" db="EMBL/GenBank/DDBJ databases">
        <authorList>
            <person name="de Groot N.N."/>
        </authorList>
    </citation>
    <scope>NUCLEOTIDE SEQUENCE [LARGE SCALE GENOMIC DNA]</scope>
    <source>
        <strain evidence="2 3">DSM 17925</strain>
    </source>
</reference>
<feature type="domain" description="Resolvase/invertase-type recombinase catalytic" evidence="1">
    <location>
        <begin position="5"/>
        <end position="157"/>
    </location>
</feature>
<sequence>MKKTRCAIYTRKSSDDGLEQEFNSLDAQREACASYVASQKHEGWVLLPTAYDDGGLSGGSLERPALQRLMQDMRDGHIDQIIVYKIDRLTRSLADFSKIVDVLDAAGASFVSVTQSFNTATSMGRLTLNMLLSFAQFEREVTAERIRDKIAASKRKGLWMGGLVPIGYDADGRTLSINKAEAATVRTLYDLYETHQTVRAVKEHADRLKLTTKCRSGSDGTVRGGGALARGHIHHILTNPH</sequence>
<dbReference type="GO" id="GO:0003677">
    <property type="term" value="F:DNA binding"/>
    <property type="evidence" value="ECO:0007669"/>
    <property type="project" value="InterPro"/>
</dbReference>
<dbReference type="STRING" id="364200.SAMN04488515_0209"/>
<organism evidence="2 3">
    <name type="scientific">Cognatiyoonia koreensis</name>
    <dbReference type="NCBI Taxonomy" id="364200"/>
    <lineage>
        <taxon>Bacteria</taxon>
        <taxon>Pseudomonadati</taxon>
        <taxon>Pseudomonadota</taxon>
        <taxon>Alphaproteobacteria</taxon>
        <taxon>Rhodobacterales</taxon>
        <taxon>Paracoccaceae</taxon>
        <taxon>Cognatiyoonia</taxon>
    </lineage>
</organism>
<protein>
    <submittedName>
        <fullName evidence="2">Site-specific DNA recombinase</fullName>
    </submittedName>
</protein>
<evidence type="ECO:0000313" key="3">
    <source>
        <dbReference type="Proteomes" id="UP000199167"/>
    </source>
</evidence>
<dbReference type="RefSeq" id="WP_242650451.1">
    <property type="nucleotide sequence ID" value="NZ_FOIZ01000001.1"/>
</dbReference>
<dbReference type="SUPFAM" id="SSF53041">
    <property type="entry name" value="Resolvase-like"/>
    <property type="match status" value="1"/>
</dbReference>
<evidence type="ECO:0000259" key="1">
    <source>
        <dbReference type="PROSITE" id="PS51736"/>
    </source>
</evidence>
<dbReference type="InterPro" id="IPR006119">
    <property type="entry name" value="Resolv_N"/>
</dbReference>
<dbReference type="Pfam" id="PF00239">
    <property type="entry name" value="Resolvase"/>
    <property type="match status" value="1"/>
</dbReference>
<dbReference type="PANTHER" id="PTHR30461">
    <property type="entry name" value="DNA-INVERTASE FROM LAMBDOID PROPHAGE"/>
    <property type="match status" value="1"/>
</dbReference>
<dbReference type="Proteomes" id="UP000199167">
    <property type="component" value="Unassembled WGS sequence"/>
</dbReference>
<name>A0A1I0MTS3_9RHOB</name>
<dbReference type="Gene3D" id="3.90.1750.20">
    <property type="entry name" value="Putative Large Serine Recombinase, Chain B, Domain 2"/>
    <property type="match status" value="1"/>
</dbReference>
<dbReference type="CDD" id="cd03768">
    <property type="entry name" value="SR_ResInv"/>
    <property type="match status" value="1"/>
</dbReference>
<dbReference type="EMBL" id="FOIZ01000001">
    <property type="protein sequence ID" value="SEV91525.1"/>
    <property type="molecule type" value="Genomic_DNA"/>
</dbReference>
<keyword evidence="3" id="KW-1185">Reference proteome</keyword>
<proteinExistence type="predicted"/>